<dbReference type="InterPro" id="IPR036291">
    <property type="entry name" value="NAD(P)-bd_dom_sf"/>
</dbReference>
<dbReference type="CDD" id="cd05271">
    <property type="entry name" value="NDUFA9_like_SDR_a"/>
    <property type="match status" value="1"/>
</dbReference>
<sequence>MSTLPTELAVHNNVLTQGGRGGRSSVSGVVATIFGCSGFLGRYVAQALGRIGCQLVLPYRCDDLDVQHLRPMGDLGQVVMLPDFDPRDQAAYDRAVSRSNVVINLIGAEQETWNYGFQEVHVDVPRRIAEAVLKRGPGAVEHFYQFSSVAASADAPSRRLRTKAEGDAAVAEALGDLATFWKLAPVTGTEDRVFNQLAGLIKTMPAMPLVDGGSLRLQPVWVRDAAQAVFNGLQREDLGGRTVALAGPRVFTLRELADEPNVLPVPEKLAALAAKPVDWLSTKTPFRPDAFFSADSVAELARGDFTLDAATPVAGGELLTAQDLNVEPRSVIDGHPIEFLRYYRTGGYMMGSAMVPEGAESTRMSR</sequence>
<dbReference type="InterPro" id="IPR001509">
    <property type="entry name" value="Epimerase_deHydtase"/>
</dbReference>
<name>A0AAD9MN56_PROWI</name>
<dbReference type="GO" id="GO:0044877">
    <property type="term" value="F:protein-containing complex binding"/>
    <property type="evidence" value="ECO:0007669"/>
    <property type="project" value="TreeGrafter"/>
</dbReference>
<dbReference type="GO" id="GO:0005739">
    <property type="term" value="C:mitochondrion"/>
    <property type="evidence" value="ECO:0007669"/>
    <property type="project" value="TreeGrafter"/>
</dbReference>
<reference evidence="2" key="1">
    <citation type="submission" date="2021-01" db="EMBL/GenBank/DDBJ databases">
        <authorList>
            <person name="Eckstrom K.M.E."/>
        </authorList>
    </citation>
    <scope>NUCLEOTIDE SEQUENCE</scope>
    <source>
        <strain evidence="2">UVCC 0001</strain>
    </source>
</reference>
<dbReference type="InterPro" id="IPR051207">
    <property type="entry name" value="ComplexI_NDUFA9_subunit"/>
</dbReference>
<dbReference type="AlphaFoldDB" id="A0AAD9MN56"/>
<dbReference type="SUPFAM" id="SSF51735">
    <property type="entry name" value="NAD(P)-binding Rossmann-fold domains"/>
    <property type="match status" value="1"/>
</dbReference>
<accession>A0AAD9MN56</accession>
<dbReference type="Pfam" id="PF01370">
    <property type="entry name" value="Epimerase"/>
    <property type="match status" value="1"/>
</dbReference>
<organism evidence="2 3">
    <name type="scientific">Prototheca wickerhamii</name>
    <dbReference type="NCBI Taxonomy" id="3111"/>
    <lineage>
        <taxon>Eukaryota</taxon>
        <taxon>Viridiplantae</taxon>
        <taxon>Chlorophyta</taxon>
        <taxon>core chlorophytes</taxon>
        <taxon>Trebouxiophyceae</taxon>
        <taxon>Chlorellales</taxon>
        <taxon>Chlorellaceae</taxon>
        <taxon>Prototheca</taxon>
    </lineage>
</organism>
<dbReference type="PANTHER" id="PTHR12126:SF11">
    <property type="entry name" value="NADH DEHYDROGENASE [UBIQUINONE] 1 ALPHA SUBCOMPLEX SUBUNIT 9, MITOCHONDRIAL"/>
    <property type="match status" value="1"/>
</dbReference>
<evidence type="ECO:0000259" key="1">
    <source>
        <dbReference type="Pfam" id="PF01370"/>
    </source>
</evidence>
<gene>
    <name evidence="2" type="ORF">QBZ16_000602</name>
</gene>
<dbReference type="Proteomes" id="UP001255856">
    <property type="component" value="Unassembled WGS sequence"/>
</dbReference>
<feature type="domain" description="NAD-dependent epimerase/dehydratase" evidence="1">
    <location>
        <begin position="32"/>
        <end position="157"/>
    </location>
</feature>
<proteinExistence type="predicted"/>
<protein>
    <recommendedName>
        <fullName evidence="1">NAD-dependent epimerase/dehydratase domain-containing protein</fullName>
    </recommendedName>
</protein>
<evidence type="ECO:0000313" key="2">
    <source>
        <dbReference type="EMBL" id="KAK2080748.1"/>
    </source>
</evidence>
<keyword evidence="3" id="KW-1185">Reference proteome</keyword>
<comment type="caution">
    <text evidence="2">The sequence shown here is derived from an EMBL/GenBank/DDBJ whole genome shotgun (WGS) entry which is preliminary data.</text>
</comment>
<dbReference type="EMBL" id="JASFZW010000001">
    <property type="protein sequence ID" value="KAK2080748.1"/>
    <property type="molecule type" value="Genomic_DNA"/>
</dbReference>
<evidence type="ECO:0000313" key="3">
    <source>
        <dbReference type="Proteomes" id="UP001255856"/>
    </source>
</evidence>
<dbReference type="PANTHER" id="PTHR12126">
    <property type="entry name" value="NADH-UBIQUINONE OXIDOREDUCTASE 39 KDA SUBUNIT-RELATED"/>
    <property type="match status" value="1"/>
</dbReference>
<dbReference type="Gene3D" id="3.40.50.720">
    <property type="entry name" value="NAD(P)-binding Rossmann-like Domain"/>
    <property type="match status" value="1"/>
</dbReference>